<evidence type="ECO:0008006" key="5">
    <source>
        <dbReference type="Google" id="ProtNLM"/>
    </source>
</evidence>
<keyword evidence="4" id="KW-1185">Reference proteome</keyword>
<dbReference type="RefSeq" id="WP_092908904.1">
    <property type="nucleotide sequence ID" value="NZ_FOUZ01000012.1"/>
</dbReference>
<organism evidence="3 4">
    <name type="scientific">Algoriella xinjiangensis</name>
    <dbReference type="NCBI Taxonomy" id="684065"/>
    <lineage>
        <taxon>Bacteria</taxon>
        <taxon>Pseudomonadati</taxon>
        <taxon>Bacteroidota</taxon>
        <taxon>Flavobacteriia</taxon>
        <taxon>Flavobacteriales</taxon>
        <taxon>Weeksellaceae</taxon>
        <taxon>Algoriella</taxon>
    </lineage>
</organism>
<dbReference type="AlphaFoldDB" id="A0A1I4YYB7"/>
<evidence type="ECO:0000313" key="4">
    <source>
        <dbReference type="Proteomes" id="UP000199149"/>
    </source>
</evidence>
<keyword evidence="2" id="KW-0812">Transmembrane</keyword>
<evidence type="ECO:0000313" key="3">
    <source>
        <dbReference type="EMBL" id="SFN43014.1"/>
    </source>
</evidence>
<name>A0A1I4YYB7_9FLAO</name>
<feature type="coiled-coil region" evidence="1">
    <location>
        <begin position="86"/>
        <end position="113"/>
    </location>
</feature>
<dbReference type="STRING" id="684065.SAMN05421738_11244"/>
<dbReference type="EMBL" id="FOUZ01000012">
    <property type="protein sequence ID" value="SFN43014.1"/>
    <property type="molecule type" value="Genomic_DNA"/>
</dbReference>
<sequence>MDDKLKKYIDKNRADFDNKEPSAELWKRIQTNIPQQPKVLVPQKKWNIGYWSIAASALILVSIGLYFMQNDHSVSVTKEQIVVKQKTEKVKQKEQINSVLEKLENKKSNQIEVVTHNKKIEIKETVLPIKEEKTIVEHTDNSEILSLLSDQQSTSNRINGIAKLGEFSTLNSEEKEWLTALALKDQNTIVRLNAIEVLSSKLAKTTASDEMTKIFMEQDNPMVQMELIGIIAHLNNDTLDQQLIKKLQEIVLDPKTMPFVKDEAYAVLLKKENNQ</sequence>
<evidence type="ECO:0000256" key="2">
    <source>
        <dbReference type="SAM" id="Phobius"/>
    </source>
</evidence>
<gene>
    <name evidence="3" type="ORF">SAMN05421738_11244</name>
</gene>
<keyword evidence="1" id="KW-0175">Coiled coil</keyword>
<dbReference type="OrthoDB" id="978644at2"/>
<feature type="transmembrane region" description="Helical" evidence="2">
    <location>
        <begin position="48"/>
        <end position="68"/>
    </location>
</feature>
<dbReference type="Proteomes" id="UP000199149">
    <property type="component" value="Unassembled WGS sequence"/>
</dbReference>
<reference evidence="4" key="1">
    <citation type="submission" date="2016-10" db="EMBL/GenBank/DDBJ databases">
        <authorList>
            <person name="Varghese N."/>
            <person name="Submissions S."/>
        </authorList>
    </citation>
    <scope>NUCLEOTIDE SEQUENCE [LARGE SCALE GENOMIC DNA]</scope>
    <source>
        <strain evidence="4">XJ109</strain>
    </source>
</reference>
<proteinExistence type="predicted"/>
<accession>A0A1I4YYB7</accession>
<keyword evidence="2" id="KW-1133">Transmembrane helix</keyword>
<protein>
    <recommendedName>
        <fullName evidence="5">HEAT repeat-containing protein</fullName>
    </recommendedName>
</protein>
<keyword evidence="2" id="KW-0472">Membrane</keyword>
<evidence type="ECO:0000256" key="1">
    <source>
        <dbReference type="SAM" id="Coils"/>
    </source>
</evidence>